<accession>A0ABT5ENS1</accession>
<feature type="transmembrane region" description="Helical" evidence="1">
    <location>
        <begin position="128"/>
        <end position="148"/>
    </location>
</feature>
<keyword evidence="3" id="KW-1185">Reference proteome</keyword>
<evidence type="ECO:0000256" key="1">
    <source>
        <dbReference type="SAM" id="Phobius"/>
    </source>
</evidence>
<organism evidence="2 3">
    <name type="scientific">Polyangium mundeleinium</name>
    <dbReference type="NCBI Taxonomy" id="2995306"/>
    <lineage>
        <taxon>Bacteria</taxon>
        <taxon>Pseudomonadati</taxon>
        <taxon>Myxococcota</taxon>
        <taxon>Polyangia</taxon>
        <taxon>Polyangiales</taxon>
        <taxon>Polyangiaceae</taxon>
        <taxon>Polyangium</taxon>
    </lineage>
</organism>
<dbReference type="RefSeq" id="WP_271918205.1">
    <property type="nucleotide sequence ID" value="NZ_JAQNDO010000001.1"/>
</dbReference>
<sequence>MSRPSFPPGSSLYRPLLDALAGAPTHGPKGVAPVGIYMRHGQPHSSPVTPETRRLTTQVDVFSGVLSHVTQPIPAADELLVIPVHYWYAASFTRKRGLRLWKAPWGRLSGLIWGGAGARLVANLLLGFVPGVGIFFNAITAVVMTEALGRYLDRKLDAAEAKVERRAS</sequence>
<dbReference type="EMBL" id="JAQNDO010000001">
    <property type="protein sequence ID" value="MDC0742833.1"/>
    <property type="molecule type" value="Genomic_DNA"/>
</dbReference>
<comment type="caution">
    <text evidence="2">The sequence shown here is derived from an EMBL/GenBank/DDBJ whole genome shotgun (WGS) entry which is preliminary data.</text>
</comment>
<gene>
    <name evidence="2" type="ORF">POL67_15900</name>
</gene>
<keyword evidence="1" id="KW-1133">Transmembrane helix</keyword>
<name>A0ABT5ENS1_9BACT</name>
<evidence type="ECO:0000313" key="2">
    <source>
        <dbReference type="EMBL" id="MDC0742833.1"/>
    </source>
</evidence>
<keyword evidence="1" id="KW-0812">Transmembrane</keyword>
<dbReference type="Proteomes" id="UP001221411">
    <property type="component" value="Unassembled WGS sequence"/>
</dbReference>
<reference evidence="2 3" key="1">
    <citation type="submission" date="2022-11" db="EMBL/GenBank/DDBJ databases">
        <title>Minimal conservation of predation-associated metabolite biosynthetic gene clusters underscores biosynthetic potential of Myxococcota including descriptions for ten novel species: Archangium lansinium sp. nov., Myxococcus landrumus sp. nov., Nannocystis bai.</title>
        <authorList>
            <person name="Ahearne A."/>
            <person name="Stevens C."/>
            <person name="Dowd S."/>
        </authorList>
    </citation>
    <scope>NUCLEOTIDE SEQUENCE [LARGE SCALE GENOMIC DNA]</scope>
    <source>
        <strain evidence="2 3">RJM3</strain>
    </source>
</reference>
<evidence type="ECO:0000313" key="3">
    <source>
        <dbReference type="Proteomes" id="UP001221411"/>
    </source>
</evidence>
<protein>
    <submittedName>
        <fullName evidence="2">Uncharacterized protein</fullName>
    </submittedName>
</protein>
<keyword evidence="1" id="KW-0472">Membrane</keyword>
<proteinExistence type="predicted"/>